<reference evidence="5" key="1">
    <citation type="submission" date="2021-02" db="EMBL/GenBank/DDBJ databases">
        <authorList>
            <person name="Dougan E. K."/>
            <person name="Rhodes N."/>
            <person name="Thang M."/>
            <person name="Chan C."/>
        </authorList>
    </citation>
    <scope>NUCLEOTIDE SEQUENCE</scope>
</reference>
<dbReference type="Proteomes" id="UP000604046">
    <property type="component" value="Unassembled WGS sequence"/>
</dbReference>
<feature type="compositionally biased region" description="Polar residues" evidence="2">
    <location>
        <begin position="71"/>
        <end position="81"/>
    </location>
</feature>
<dbReference type="GO" id="GO:0008270">
    <property type="term" value="F:zinc ion binding"/>
    <property type="evidence" value="ECO:0007669"/>
    <property type="project" value="UniProtKB-KW"/>
</dbReference>
<proteinExistence type="predicted"/>
<evidence type="ECO:0000313" key="5">
    <source>
        <dbReference type="EMBL" id="CAE7527420.1"/>
    </source>
</evidence>
<organism evidence="5 6">
    <name type="scientific">Symbiodinium natans</name>
    <dbReference type="NCBI Taxonomy" id="878477"/>
    <lineage>
        <taxon>Eukaryota</taxon>
        <taxon>Sar</taxon>
        <taxon>Alveolata</taxon>
        <taxon>Dinophyceae</taxon>
        <taxon>Suessiales</taxon>
        <taxon>Symbiodiniaceae</taxon>
        <taxon>Symbiodinium</taxon>
    </lineage>
</organism>
<gene>
    <name evidence="4" type="ORF">SNAT2548_LOCUS2326</name>
    <name evidence="5" type="ORF">SNAT2548_LOCUS29534</name>
</gene>
<feature type="region of interest" description="Disordered" evidence="2">
    <location>
        <begin position="71"/>
        <end position="93"/>
    </location>
</feature>
<dbReference type="PROSITE" id="PS50103">
    <property type="entry name" value="ZF_C3H1"/>
    <property type="match status" value="1"/>
</dbReference>
<evidence type="ECO:0000256" key="2">
    <source>
        <dbReference type="SAM" id="MobiDB-lite"/>
    </source>
</evidence>
<name>A0A812TDZ9_9DINO</name>
<evidence type="ECO:0000313" key="6">
    <source>
        <dbReference type="Proteomes" id="UP000604046"/>
    </source>
</evidence>
<dbReference type="AlphaFoldDB" id="A0A812TDZ9"/>
<protein>
    <recommendedName>
        <fullName evidence="3">C3H1-type domain-containing protein</fullName>
    </recommendedName>
</protein>
<evidence type="ECO:0000259" key="3">
    <source>
        <dbReference type="PROSITE" id="PS50103"/>
    </source>
</evidence>
<keyword evidence="1" id="KW-0862">Zinc</keyword>
<keyword evidence="6" id="KW-1185">Reference proteome</keyword>
<feature type="region of interest" description="Disordered" evidence="2">
    <location>
        <begin position="20"/>
        <end position="59"/>
    </location>
</feature>
<dbReference type="InterPro" id="IPR000571">
    <property type="entry name" value="Znf_CCCH"/>
</dbReference>
<evidence type="ECO:0000256" key="1">
    <source>
        <dbReference type="PROSITE-ProRule" id="PRU00723"/>
    </source>
</evidence>
<sequence length="246" mass="27183">MTLELEYRFTFIDVKEDFEDHVGRSSKPRAQSSPPGLQGRHISPEAASEEASNRSYVASLSQKTADLTNQLGQGETRSPQGQEGGRLPSPGSLGHPEVCRRPCIYFIAGHCENGQGCTFCHMEHAQKTPKLDKKQRHLIQCLSSAQFIELVMHTCRNKAEQAGFLEEAKAILDLMAEESGGAGPLADILADRDLHHLKRMLARMTFSNLIGLVTNQSRNRESTKPSADLLAAHLERLREHFLPASG</sequence>
<dbReference type="EMBL" id="CAJNDS010002565">
    <property type="protein sequence ID" value="CAE7527420.1"/>
    <property type="molecule type" value="Genomic_DNA"/>
</dbReference>
<comment type="caution">
    <text evidence="5">The sequence shown here is derived from an EMBL/GenBank/DDBJ whole genome shotgun (WGS) entry which is preliminary data.</text>
</comment>
<feature type="domain" description="C3H1-type" evidence="3">
    <location>
        <begin position="97"/>
        <end position="124"/>
    </location>
</feature>
<evidence type="ECO:0000313" key="4">
    <source>
        <dbReference type="EMBL" id="CAE6968272.1"/>
    </source>
</evidence>
<keyword evidence="1" id="KW-0479">Metal-binding</keyword>
<feature type="zinc finger region" description="C3H1-type" evidence="1">
    <location>
        <begin position="97"/>
        <end position="124"/>
    </location>
</feature>
<accession>A0A812TDZ9</accession>
<dbReference type="EMBL" id="CAJNDS010000132">
    <property type="protein sequence ID" value="CAE6968272.1"/>
    <property type="molecule type" value="Genomic_DNA"/>
</dbReference>
<keyword evidence="1" id="KW-0863">Zinc-finger</keyword>